<sequence length="437" mass="45720">MHSTRQRLAVALSFWKKNLYVVLAMVFVGQASFTLVTPFLPYVLKSMAVTENLATWSGMAYSASFLTSAIMAPVWGSIADKYGKRLQILRSGVGIALTYAIYPAARTPMQFVLLRGLTGFLSGFIPAATSLVATNTPEEHIGYALGLLQAASAAGTISGPLLGGVLVSLLGIPFTFRLSAVTLFAFTVVSFLLLREQVVPGQDKINVLADIMTSFKNRDLTVVLICLFLVQAAVQMTQPTLVLYVDLLSEGKNSTLISGIVYSIAGAGTVLGATLAARPGRNANGQESGVERRFAAGLIGSALTAALHGVWVNLFAISLFRLGFGIFSGILTVAGNVLAARAVPREFRGRAFGVLNGVLPLGAVTGPVIGGAMGDSLGLGSSFYASAGVFLLSALIFSAYSKRAGGRLEKVSLLPILVLLFETVPAAVSKTCATPGT</sequence>
<feature type="transmembrane region" description="Helical" evidence="7">
    <location>
        <begin position="254"/>
        <end position="273"/>
    </location>
</feature>
<reference evidence="9" key="1">
    <citation type="submission" date="2020-10" db="EMBL/GenBank/DDBJ databases">
        <authorList>
            <person name="Kadnikov V."/>
            <person name="Beletsky A.V."/>
            <person name="Mardanov A.V."/>
            <person name="Karnachuk O.V."/>
            <person name="Ravin N.V."/>
        </authorList>
    </citation>
    <scope>NUCLEOTIDE SEQUENCE</scope>
    <source>
        <strain evidence="9">Bu02</strain>
    </source>
</reference>
<evidence type="ECO:0000256" key="5">
    <source>
        <dbReference type="ARBA" id="ARBA00022989"/>
    </source>
</evidence>
<dbReference type="Pfam" id="PF07690">
    <property type="entry name" value="MFS_1"/>
    <property type="match status" value="2"/>
</dbReference>
<name>A0AAT9LAN7_9FIRM</name>
<feature type="transmembrane region" description="Helical" evidence="7">
    <location>
        <begin position="351"/>
        <end position="370"/>
    </location>
</feature>
<evidence type="ECO:0000256" key="2">
    <source>
        <dbReference type="ARBA" id="ARBA00022448"/>
    </source>
</evidence>
<accession>A0AAT9LAN7</accession>
<feature type="transmembrane region" description="Helical" evidence="7">
    <location>
        <begin position="176"/>
        <end position="194"/>
    </location>
</feature>
<keyword evidence="5 7" id="KW-1133">Transmembrane helix</keyword>
<feature type="transmembrane region" description="Helical" evidence="7">
    <location>
        <begin position="56"/>
        <end position="76"/>
    </location>
</feature>
<evidence type="ECO:0000256" key="3">
    <source>
        <dbReference type="ARBA" id="ARBA00022475"/>
    </source>
</evidence>
<dbReference type="InterPro" id="IPR020846">
    <property type="entry name" value="MFS_dom"/>
</dbReference>
<feature type="transmembrane region" description="Helical" evidence="7">
    <location>
        <begin position="111"/>
        <end position="133"/>
    </location>
</feature>
<dbReference type="AlphaFoldDB" id="A0AAT9LAN7"/>
<feature type="transmembrane region" description="Helical" evidence="7">
    <location>
        <begin position="145"/>
        <end position="170"/>
    </location>
</feature>
<feature type="transmembrane region" description="Helical" evidence="7">
    <location>
        <begin position="382"/>
        <end position="400"/>
    </location>
</feature>
<dbReference type="InterPro" id="IPR036259">
    <property type="entry name" value="MFS_trans_sf"/>
</dbReference>
<dbReference type="EMBL" id="CP062796">
    <property type="protein sequence ID" value="QUL98161.1"/>
    <property type="molecule type" value="Genomic_DNA"/>
</dbReference>
<keyword evidence="6 7" id="KW-0472">Membrane</keyword>
<dbReference type="GO" id="GO:0022857">
    <property type="term" value="F:transmembrane transporter activity"/>
    <property type="evidence" value="ECO:0007669"/>
    <property type="project" value="InterPro"/>
</dbReference>
<reference evidence="9" key="2">
    <citation type="journal article" date="2023" name="Biology">
        <title>Prokaryotic Life Associated with Coal-Fire Gas Vents Revealed by Metagenomics.</title>
        <authorList>
            <person name="Kadnikov V.V."/>
            <person name="Mardanov A.V."/>
            <person name="Beletsky A.V."/>
            <person name="Karnachuk O.V."/>
            <person name="Ravin N.V."/>
        </authorList>
    </citation>
    <scope>NUCLEOTIDE SEQUENCE</scope>
    <source>
        <strain evidence="9">Bu02</strain>
    </source>
</reference>
<dbReference type="PANTHER" id="PTHR43414">
    <property type="entry name" value="MULTIDRUG RESISTANCE PROTEIN MDTG"/>
    <property type="match status" value="1"/>
</dbReference>
<dbReference type="PRINTS" id="PR01035">
    <property type="entry name" value="TCRTETA"/>
</dbReference>
<feature type="domain" description="Major facilitator superfamily (MFS) profile" evidence="8">
    <location>
        <begin position="18"/>
        <end position="405"/>
    </location>
</feature>
<dbReference type="PROSITE" id="PS50850">
    <property type="entry name" value="MFS"/>
    <property type="match status" value="1"/>
</dbReference>
<evidence type="ECO:0000256" key="7">
    <source>
        <dbReference type="SAM" id="Phobius"/>
    </source>
</evidence>
<organism evidence="9">
    <name type="scientific">Candidatus Fermentithermobacillus carboniphilus</name>
    <dbReference type="NCBI Taxonomy" id="3085328"/>
    <lineage>
        <taxon>Bacteria</taxon>
        <taxon>Bacillati</taxon>
        <taxon>Bacillota</taxon>
        <taxon>Candidatus Fermentithermobacillia</taxon>
        <taxon>Candidatus Fermentithermobacillales</taxon>
        <taxon>Candidatus Fermentithermobacillaceae</taxon>
        <taxon>Candidatus Fermentithermobacillus</taxon>
    </lineage>
</organism>
<dbReference type="InterPro" id="IPR001958">
    <property type="entry name" value="Tet-R_TetA/multi-R_MdtG-like"/>
</dbReference>
<feature type="transmembrane region" description="Helical" evidence="7">
    <location>
        <begin position="215"/>
        <end position="234"/>
    </location>
</feature>
<gene>
    <name evidence="9" type="ORF">IMF26_08970</name>
</gene>
<comment type="subcellular location">
    <subcellularLocation>
        <location evidence="1">Cell membrane</location>
        <topology evidence="1">Multi-pass membrane protein</topology>
    </subcellularLocation>
</comment>
<proteinExistence type="predicted"/>
<dbReference type="KEGG" id="fcz:IMF26_08970"/>
<feature type="transmembrane region" description="Helical" evidence="7">
    <location>
        <begin position="88"/>
        <end position="105"/>
    </location>
</feature>
<keyword evidence="2" id="KW-0813">Transport</keyword>
<feature type="transmembrane region" description="Helical" evidence="7">
    <location>
        <begin position="20"/>
        <end position="44"/>
    </location>
</feature>
<keyword evidence="4 7" id="KW-0812">Transmembrane</keyword>
<evidence type="ECO:0000256" key="6">
    <source>
        <dbReference type="ARBA" id="ARBA00023136"/>
    </source>
</evidence>
<evidence type="ECO:0000259" key="8">
    <source>
        <dbReference type="PROSITE" id="PS50850"/>
    </source>
</evidence>
<dbReference type="SUPFAM" id="SSF103473">
    <property type="entry name" value="MFS general substrate transporter"/>
    <property type="match status" value="1"/>
</dbReference>
<evidence type="ECO:0000256" key="4">
    <source>
        <dbReference type="ARBA" id="ARBA00022692"/>
    </source>
</evidence>
<evidence type="ECO:0000313" key="9">
    <source>
        <dbReference type="EMBL" id="QUL98161.1"/>
    </source>
</evidence>
<evidence type="ECO:0000256" key="1">
    <source>
        <dbReference type="ARBA" id="ARBA00004651"/>
    </source>
</evidence>
<dbReference type="Gene3D" id="1.20.1250.20">
    <property type="entry name" value="MFS general substrate transporter like domains"/>
    <property type="match status" value="1"/>
</dbReference>
<dbReference type="InterPro" id="IPR011701">
    <property type="entry name" value="MFS"/>
</dbReference>
<dbReference type="PANTHER" id="PTHR43414:SF6">
    <property type="entry name" value="MULTIDRUG RESISTANCE PROTEIN MDTG"/>
    <property type="match status" value="1"/>
</dbReference>
<protein>
    <submittedName>
        <fullName evidence="9">MFS transporter</fullName>
    </submittedName>
</protein>
<dbReference type="GO" id="GO:0005886">
    <property type="term" value="C:plasma membrane"/>
    <property type="evidence" value="ECO:0007669"/>
    <property type="project" value="UniProtKB-SubCell"/>
</dbReference>
<keyword evidence="3" id="KW-1003">Cell membrane</keyword>
<feature type="transmembrane region" description="Helical" evidence="7">
    <location>
        <begin position="294"/>
        <end position="312"/>
    </location>
</feature>
<feature type="transmembrane region" description="Helical" evidence="7">
    <location>
        <begin position="318"/>
        <end position="339"/>
    </location>
</feature>